<feature type="transmembrane region" description="Helical" evidence="1">
    <location>
        <begin position="81"/>
        <end position="104"/>
    </location>
</feature>
<sequence>METIDFQQRVNRKIQLNKTYSDFPKAEDYGITESELSDYLFDKQAILDSEGSPRSQYTVAGILIVLPVIVISAFSEKDLPWGRWSLFVGLGIGLALAGCVKYLIKLLIRIRLKRMTNTKIDDYIHAVLNYQSK</sequence>
<feature type="transmembrane region" description="Helical" evidence="1">
    <location>
        <begin position="57"/>
        <end position="75"/>
    </location>
</feature>
<dbReference type="PATRIC" id="fig|1127699.3.peg.1630"/>
<gene>
    <name evidence="2" type="ORF">HMPREF9151_01765</name>
</gene>
<accession>L1N7D5</accession>
<organism evidence="2 3">
    <name type="scientific">Hoylesella saccharolytica F0055</name>
    <dbReference type="NCBI Taxonomy" id="1127699"/>
    <lineage>
        <taxon>Bacteria</taxon>
        <taxon>Pseudomonadati</taxon>
        <taxon>Bacteroidota</taxon>
        <taxon>Bacteroidia</taxon>
        <taxon>Bacteroidales</taxon>
        <taxon>Prevotellaceae</taxon>
        <taxon>Hoylesella</taxon>
    </lineage>
</organism>
<dbReference type="STRING" id="1127699.HMPREF9151_01765"/>
<dbReference type="Proteomes" id="UP000010433">
    <property type="component" value="Unassembled WGS sequence"/>
</dbReference>
<evidence type="ECO:0000313" key="3">
    <source>
        <dbReference type="Proteomes" id="UP000010433"/>
    </source>
</evidence>
<protein>
    <submittedName>
        <fullName evidence="2">Uncharacterized protein</fullName>
    </submittedName>
</protein>
<dbReference type="AlphaFoldDB" id="L1N7D5"/>
<comment type="caution">
    <text evidence="2">The sequence shown here is derived from an EMBL/GenBank/DDBJ whole genome shotgun (WGS) entry which is preliminary data.</text>
</comment>
<keyword evidence="1" id="KW-1133">Transmembrane helix</keyword>
<dbReference type="EMBL" id="AMEP01000103">
    <property type="protein sequence ID" value="EKX99282.1"/>
    <property type="molecule type" value="Genomic_DNA"/>
</dbReference>
<keyword evidence="3" id="KW-1185">Reference proteome</keyword>
<proteinExistence type="predicted"/>
<dbReference type="HOGENOM" id="CLU_156562_0_0_10"/>
<name>L1N7D5_9BACT</name>
<dbReference type="OrthoDB" id="1082148at2"/>
<evidence type="ECO:0000313" key="2">
    <source>
        <dbReference type="EMBL" id="EKX99282.1"/>
    </source>
</evidence>
<keyword evidence="1" id="KW-0812">Transmembrane</keyword>
<evidence type="ECO:0000256" key="1">
    <source>
        <dbReference type="SAM" id="Phobius"/>
    </source>
</evidence>
<dbReference type="RefSeq" id="WP_009163068.1">
    <property type="nucleotide sequence ID" value="NZ_KB291003.1"/>
</dbReference>
<reference evidence="2 3" key="1">
    <citation type="submission" date="2012-05" db="EMBL/GenBank/DDBJ databases">
        <authorList>
            <person name="Weinstock G."/>
            <person name="Sodergren E."/>
            <person name="Lobos E.A."/>
            <person name="Fulton L."/>
            <person name="Fulton R."/>
            <person name="Courtney L."/>
            <person name="Fronick C."/>
            <person name="O'Laughlin M."/>
            <person name="Godfrey J."/>
            <person name="Wilson R.M."/>
            <person name="Miner T."/>
            <person name="Farmer C."/>
            <person name="Delehaunty K."/>
            <person name="Cordes M."/>
            <person name="Minx P."/>
            <person name="Tomlinson C."/>
            <person name="Chen J."/>
            <person name="Wollam A."/>
            <person name="Pepin K.H."/>
            <person name="Bhonagiri V."/>
            <person name="Zhang X."/>
            <person name="Suruliraj S."/>
            <person name="Warren W."/>
            <person name="Mitreva M."/>
            <person name="Mardis E.R."/>
            <person name="Wilson R.K."/>
        </authorList>
    </citation>
    <scope>NUCLEOTIDE SEQUENCE [LARGE SCALE GENOMIC DNA]</scope>
    <source>
        <strain evidence="2 3">F0055</strain>
    </source>
</reference>
<keyword evidence="1" id="KW-0472">Membrane</keyword>